<organism evidence="1 2">
    <name type="scientific">Flavobacterium litorale</name>
    <dbReference type="NCBI Taxonomy" id="2856519"/>
    <lineage>
        <taxon>Bacteria</taxon>
        <taxon>Pseudomonadati</taxon>
        <taxon>Bacteroidota</taxon>
        <taxon>Flavobacteriia</taxon>
        <taxon>Flavobacteriales</taxon>
        <taxon>Flavobacteriaceae</taxon>
        <taxon>Flavobacterium</taxon>
    </lineage>
</organism>
<protein>
    <recommendedName>
        <fullName evidence="3">SnoaL-like domain-containing protein</fullName>
    </recommendedName>
</protein>
<evidence type="ECO:0000313" key="1">
    <source>
        <dbReference type="EMBL" id="QYJ68866.1"/>
    </source>
</evidence>
<gene>
    <name evidence="1" type="ORF">K1I41_03000</name>
</gene>
<sequence>MPKFIEVISDYLNRNVPILLITIMLASCSTLKSNDDFVKSDYEIAQLALSNFSKWDAYRLLEEPSTSTTDDYLNGFFAEGVNFSQQYAYKTASTEKWKKHLFNNQKIKNKLTIINDFKNIATTADSEKNNVYIQMSRPLYSKDGKYAVIIIDLFGKDSLWGGAGHGFIYEEINGKWQLHLKFTPYLV</sequence>
<keyword evidence="2" id="KW-1185">Reference proteome</keyword>
<reference evidence="1 2" key="1">
    <citation type="submission" date="2021-07" db="EMBL/GenBank/DDBJ databases">
        <title>Flavobacterium WSW3-B6 sp.nov, isolated from seaweed.</title>
        <authorList>
            <person name="Muhammad N."/>
            <person name="Ho H."/>
            <person name="Lee Y.-J."/>
            <person name="Nguyen T."/>
            <person name="Ho J."/>
            <person name="Kim S.-G."/>
        </authorList>
    </citation>
    <scope>NUCLEOTIDE SEQUENCE [LARGE SCALE GENOMIC DNA]</scope>
    <source>
        <strain evidence="1 2">WSW3-B6</strain>
    </source>
</reference>
<evidence type="ECO:0008006" key="3">
    <source>
        <dbReference type="Google" id="ProtNLM"/>
    </source>
</evidence>
<dbReference type="RefSeq" id="WP_220641205.1">
    <property type="nucleotide sequence ID" value="NZ_CP080429.1"/>
</dbReference>
<dbReference type="Proteomes" id="UP000825381">
    <property type="component" value="Chromosome"/>
</dbReference>
<evidence type="ECO:0000313" key="2">
    <source>
        <dbReference type="Proteomes" id="UP000825381"/>
    </source>
</evidence>
<proteinExistence type="predicted"/>
<accession>A0ABX8V7R6</accession>
<dbReference type="EMBL" id="CP080429">
    <property type="protein sequence ID" value="QYJ68866.1"/>
    <property type="molecule type" value="Genomic_DNA"/>
</dbReference>
<dbReference type="PROSITE" id="PS51257">
    <property type="entry name" value="PROKAR_LIPOPROTEIN"/>
    <property type="match status" value="1"/>
</dbReference>
<name>A0ABX8V7R6_9FLAO</name>